<dbReference type="InterPro" id="IPR013216">
    <property type="entry name" value="Methyltransf_11"/>
</dbReference>
<protein>
    <submittedName>
        <fullName evidence="5">Methyltransferase family protein</fullName>
    </submittedName>
</protein>
<evidence type="ECO:0000256" key="1">
    <source>
        <dbReference type="ARBA" id="ARBA00022603"/>
    </source>
</evidence>
<organism evidence="5 6">
    <name type="scientific">Salana multivorans</name>
    <dbReference type="NCBI Taxonomy" id="120377"/>
    <lineage>
        <taxon>Bacteria</taxon>
        <taxon>Bacillati</taxon>
        <taxon>Actinomycetota</taxon>
        <taxon>Actinomycetes</taxon>
        <taxon>Micrococcales</taxon>
        <taxon>Beutenbergiaceae</taxon>
        <taxon>Salana</taxon>
    </lineage>
</organism>
<dbReference type="Gene3D" id="3.40.50.150">
    <property type="entry name" value="Vaccinia Virus protein VP39"/>
    <property type="match status" value="1"/>
</dbReference>
<dbReference type="Pfam" id="PF08241">
    <property type="entry name" value="Methyltransf_11"/>
    <property type="match status" value="1"/>
</dbReference>
<evidence type="ECO:0000259" key="4">
    <source>
        <dbReference type="Pfam" id="PF08241"/>
    </source>
</evidence>
<dbReference type="RefSeq" id="WP_211339171.1">
    <property type="nucleotide sequence ID" value="NZ_RKHQ01000001.1"/>
</dbReference>
<evidence type="ECO:0000313" key="5">
    <source>
        <dbReference type="EMBL" id="ROR97684.1"/>
    </source>
</evidence>
<feature type="domain" description="Methyltransferase type 11" evidence="4">
    <location>
        <begin position="55"/>
        <end position="146"/>
    </location>
</feature>
<dbReference type="PANTHER" id="PTHR43464">
    <property type="entry name" value="METHYLTRANSFERASE"/>
    <property type="match status" value="1"/>
</dbReference>
<dbReference type="EMBL" id="RKHQ01000001">
    <property type="protein sequence ID" value="ROR97684.1"/>
    <property type="molecule type" value="Genomic_DNA"/>
</dbReference>
<dbReference type="AlphaFoldDB" id="A0A3N2DE26"/>
<dbReference type="Proteomes" id="UP000275356">
    <property type="component" value="Unassembled WGS sequence"/>
</dbReference>
<keyword evidence="3" id="KW-0949">S-adenosyl-L-methionine</keyword>
<dbReference type="GO" id="GO:0032259">
    <property type="term" value="P:methylation"/>
    <property type="evidence" value="ECO:0007669"/>
    <property type="project" value="UniProtKB-KW"/>
</dbReference>
<keyword evidence="6" id="KW-1185">Reference proteome</keyword>
<dbReference type="InterPro" id="IPR029063">
    <property type="entry name" value="SAM-dependent_MTases_sf"/>
</dbReference>
<accession>A0A3N2DE26</accession>
<gene>
    <name evidence="5" type="ORF">EDD28_2289</name>
</gene>
<keyword evidence="1 5" id="KW-0489">Methyltransferase</keyword>
<dbReference type="PANTHER" id="PTHR43464:SF19">
    <property type="entry name" value="UBIQUINONE BIOSYNTHESIS O-METHYLTRANSFERASE, MITOCHONDRIAL"/>
    <property type="match status" value="1"/>
</dbReference>
<keyword evidence="2 5" id="KW-0808">Transferase</keyword>
<evidence type="ECO:0000313" key="6">
    <source>
        <dbReference type="Proteomes" id="UP000275356"/>
    </source>
</evidence>
<evidence type="ECO:0000256" key="3">
    <source>
        <dbReference type="ARBA" id="ARBA00022691"/>
    </source>
</evidence>
<dbReference type="GO" id="GO:0008757">
    <property type="term" value="F:S-adenosylmethionine-dependent methyltransferase activity"/>
    <property type="evidence" value="ECO:0007669"/>
    <property type="project" value="InterPro"/>
</dbReference>
<proteinExistence type="predicted"/>
<sequence length="265" mass="27907">MGPPEQAAIDARILAYYGEQFDEDARLTTRSAQGPLERDRTQDLIRRHVAGGRILDVGGGTGRHAAALVAAGYDVELVDPVPRHVDAARRAGIAASLGDARDLARPDGAVDAVLLLGPLYHLARREDRLRALREARRVTRPGGVVVAAALSRLVAFAAVSLGRPTPVPFPEAWVRLLADGTPPEDLRFPAGHFHTEADLRLEVEDAGLAVREVVGVEGPAGLFLETIADADPRLADAAATLAEAAATTPGILELSAHLLAVAVVP</sequence>
<comment type="caution">
    <text evidence="5">The sequence shown here is derived from an EMBL/GenBank/DDBJ whole genome shotgun (WGS) entry which is preliminary data.</text>
</comment>
<dbReference type="CDD" id="cd02440">
    <property type="entry name" value="AdoMet_MTases"/>
    <property type="match status" value="1"/>
</dbReference>
<reference evidence="5 6" key="1">
    <citation type="submission" date="2018-11" db="EMBL/GenBank/DDBJ databases">
        <title>Sequencing the genomes of 1000 actinobacteria strains.</title>
        <authorList>
            <person name="Klenk H.-P."/>
        </authorList>
    </citation>
    <scope>NUCLEOTIDE SEQUENCE [LARGE SCALE GENOMIC DNA]</scope>
    <source>
        <strain evidence="5 6">DSM 13521</strain>
    </source>
</reference>
<name>A0A3N2DE26_9MICO</name>
<evidence type="ECO:0000256" key="2">
    <source>
        <dbReference type="ARBA" id="ARBA00022679"/>
    </source>
</evidence>
<dbReference type="SUPFAM" id="SSF53335">
    <property type="entry name" value="S-adenosyl-L-methionine-dependent methyltransferases"/>
    <property type="match status" value="1"/>
</dbReference>